<organism evidence="2 3">
    <name type="scientific">Paracoccus cavernae</name>
    <dbReference type="NCBI Taxonomy" id="1571207"/>
    <lineage>
        <taxon>Bacteria</taxon>
        <taxon>Pseudomonadati</taxon>
        <taxon>Pseudomonadota</taxon>
        <taxon>Alphaproteobacteria</taxon>
        <taxon>Rhodobacterales</taxon>
        <taxon>Paracoccaceae</taxon>
        <taxon>Paracoccus</taxon>
    </lineage>
</organism>
<gene>
    <name evidence="2" type="ORF">QWZ10_14650</name>
</gene>
<evidence type="ECO:0008006" key="4">
    <source>
        <dbReference type="Google" id="ProtNLM"/>
    </source>
</evidence>
<sequence length="118" mass="12297">MGLAGPAVPRADAPVFAQSDAVVIAIDMSPSVAEGPALEDAQAAAAGLLGALAGRPVGLILYAGEAYSVAAPPPIPRRSKARSRSSRPRRCPMKARGLPRRWRWRGRCLRGSNGPISC</sequence>
<dbReference type="Proteomes" id="UP001243846">
    <property type="component" value="Unassembled WGS sequence"/>
</dbReference>
<name>A0ABT8D9V1_9RHOB</name>
<evidence type="ECO:0000313" key="3">
    <source>
        <dbReference type="Proteomes" id="UP001243846"/>
    </source>
</evidence>
<feature type="region of interest" description="Disordered" evidence="1">
    <location>
        <begin position="73"/>
        <end position="96"/>
    </location>
</feature>
<evidence type="ECO:0000256" key="1">
    <source>
        <dbReference type="SAM" id="MobiDB-lite"/>
    </source>
</evidence>
<proteinExistence type="predicted"/>
<accession>A0ABT8D9V1</accession>
<comment type="caution">
    <text evidence="2">The sequence shown here is derived from an EMBL/GenBank/DDBJ whole genome shotgun (WGS) entry which is preliminary data.</text>
</comment>
<dbReference type="EMBL" id="JAUFRC010000001">
    <property type="protein sequence ID" value="MDN3712673.1"/>
    <property type="molecule type" value="Genomic_DNA"/>
</dbReference>
<feature type="compositionally biased region" description="Basic residues" evidence="1">
    <location>
        <begin position="77"/>
        <end position="96"/>
    </location>
</feature>
<protein>
    <recommendedName>
        <fullName evidence="4">VWA domain-containing protein</fullName>
    </recommendedName>
</protein>
<keyword evidence="3" id="KW-1185">Reference proteome</keyword>
<reference evidence="3" key="1">
    <citation type="journal article" date="2019" name="Int. J. Syst. Evol. Microbiol.">
        <title>The Global Catalogue of Microorganisms (GCM) 10K type strain sequencing project: providing services to taxonomists for standard genome sequencing and annotation.</title>
        <authorList>
            <consortium name="The Broad Institute Genomics Platform"/>
            <consortium name="The Broad Institute Genome Sequencing Center for Infectious Disease"/>
            <person name="Wu L."/>
            <person name="Ma J."/>
        </authorList>
    </citation>
    <scope>NUCLEOTIDE SEQUENCE [LARGE SCALE GENOMIC DNA]</scope>
    <source>
        <strain evidence="3">CECT 8482</strain>
    </source>
</reference>
<evidence type="ECO:0000313" key="2">
    <source>
        <dbReference type="EMBL" id="MDN3712673.1"/>
    </source>
</evidence>